<keyword evidence="2" id="KW-0540">Nuclease</keyword>
<organism evidence="2 3">
    <name type="scientific">Pacificibacter marinus</name>
    <dbReference type="NCBI Taxonomy" id="658057"/>
    <lineage>
        <taxon>Bacteria</taxon>
        <taxon>Pseudomonadati</taxon>
        <taxon>Pseudomonadota</taxon>
        <taxon>Alphaproteobacteria</taxon>
        <taxon>Rhodobacterales</taxon>
        <taxon>Roseobacteraceae</taxon>
        <taxon>Pacificibacter</taxon>
    </lineage>
</organism>
<keyword evidence="3" id="KW-1185">Reference proteome</keyword>
<dbReference type="AlphaFoldDB" id="A0A1Y5TTJ0"/>
<accession>A0A1Y5TTJ0</accession>
<dbReference type="Gene3D" id="1.10.30.50">
    <property type="match status" value="1"/>
</dbReference>
<feature type="domain" description="HNH nuclease" evidence="1">
    <location>
        <begin position="37"/>
        <end position="94"/>
    </location>
</feature>
<reference evidence="2 3" key="1">
    <citation type="submission" date="2017-03" db="EMBL/GenBank/DDBJ databases">
        <authorList>
            <person name="Afonso C.L."/>
            <person name="Miller P.J."/>
            <person name="Scott M.A."/>
            <person name="Spackman E."/>
            <person name="Goraichik I."/>
            <person name="Dimitrov K.M."/>
            <person name="Suarez D.L."/>
            <person name="Swayne D.E."/>
        </authorList>
    </citation>
    <scope>NUCLEOTIDE SEQUENCE [LARGE SCALE GENOMIC DNA]</scope>
    <source>
        <strain evidence="2 3">CECT 7971</strain>
    </source>
</reference>
<evidence type="ECO:0000313" key="3">
    <source>
        <dbReference type="Proteomes" id="UP000193307"/>
    </source>
</evidence>
<keyword evidence="2" id="KW-0255">Endonuclease</keyword>
<evidence type="ECO:0000259" key="1">
    <source>
        <dbReference type="SMART" id="SM00507"/>
    </source>
</evidence>
<dbReference type="Proteomes" id="UP000193307">
    <property type="component" value="Unassembled WGS sequence"/>
</dbReference>
<dbReference type="Pfam" id="PF01844">
    <property type="entry name" value="HNH"/>
    <property type="match status" value="1"/>
</dbReference>
<dbReference type="RefSeq" id="WP_085850873.1">
    <property type="nucleotide sequence ID" value="NZ_FNZV01000033.1"/>
</dbReference>
<keyword evidence="2" id="KW-0378">Hydrolase</keyword>
<proteinExistence type="predicted"/>
<protein>
    <submittedName>
        <fullName evidence="2">HNH endonuclease</fullName>
    </submittedName>
</protein>
<dbReference type="InterPro" id="IPR003615">
    <property type="entry name" value="HNH_nuc"/>
</dbReference>
<dbReference type="SMART" id="SM00507">
    <property type="entry name" value="HNHc"/>
    <property type="match status" value="1"/>
</dbReference>
<dbReference type="GO" id="GO:0008270">
    <property type="term" value="F:zinc ion binding"/>
    <property type="evidence" value="ECO:0007669"/>
    <property type="project" value="InterPro"/>
</dbReference>
<dbReference type="GO" id="GO:0004519">
    <property type="term" value="F:endonuclease activity"/>
    <property type="evidence" value="ECO:0007669"/>
    <property type="project" value="UniProtKB-KW"/>
</dbReference>
<dbReference type="STRING" id="658057.SAMN04488032_1333"/>
<dbReference type="OrthoDB" id="5422822at2"/>
<dbReference type="InterPro" id="IPR002711">
    <property type="entry name" value="HNH"/>
</dbReference>
<dbReference type="CDD" id="cd00085">
    <property type="entry name" value="HNHc"/>
    <property type="match status" value="1"/>
</dbReference>
<gene>
    <name evidence="2" type="ORF">PAM7971_03820</name>
</gene>
<sequence>MIKLDRPQKPAYLTHAKVTELTAKFKADGSSVWRKPEITDPLIKASHKKCAYCECKLQEKDSYMEVEHFRHKDKYNDDVVKWENLVPSCKRCNGKKGTHDVVIEPIVEPFNMDPSDHLYLQMVYFRDHDDVGKATIETLDLNNYKRMVLPRFYITGQIERNIFAIEQALEAYTNTPSVRRKNGLIRILTDTLLECQPNSEFAATAATFLHLNPSYATLCAAMKAGNLWDEELEKLHQLSEAIRLV</sequence>
<evidence type="ECO:0000313" key="2">
    <source>
        <dbReference type="EMBL" id="SLN71269.1"/>
    </source>
</evidence>
<dbReference type="GO" id="GO:0003676">
    <property type="term" value="F:nucleic acid binding"/>
    <property type="evidence" value="ECO:0007669"/>
    <property type="project" value="InterPro"/>
</dbReference>
<dbReference type="EMBL" id="FWFW01000027">
    <property type="protein sequence ID" value="SLN71269.1"/>
    <property type="molecule type" value="Genomic_DNA"/>
</dbReference>
<name>A0A1Y5TTJ0_9RHOB</name>